<accession>A0A8H2WXT5</accession>
<dbReference type="AlphaFoldDB" id="A0A8H2WXT5"/>
<evidence type="ECO:0000313" key="1">
    <source>
        <dbReference type="EMBL" id="CAE6411835.1"/>
    </source>
</evidence>
<reference evidence="1" key="1">
    <citation type="submission" date="2021-01" db="EMBL/GenBank/DDBJ databases">
        <authorList>
            <person name="Kaushik A."/>
        </authorList>
    </citation>
    <scope>NUCLEOTIDE SEQUENCE</scope>
    <source>
        <strain evidence="1">AG3-T5</strain>
    </source>
</reference>
<sequence length="379" mass="42550">MSFTKLPSEIIYLIIKFLNNDFRTVSSLYAVNRGSNESLRPLMYQSVVLGSAKSLGSFCDVMTSLQPGYSTYVTALKILPENWVDGVNYFQVSEEFAVQCRHALEALKNLKFLCLIVAPAVLEEILDHLTTPFNLNTFDHSGEFSQPLLRFLRMQPSLIKLGSYGPVNESEDFEWHCAIALETQILPNLAQVGGSLYFVALLMRLRPISSIRIQSPSRSRTMAAFGDLFTRSVVPITRIFIVEGDSEMGKWVTLMSRLRAQHAASSNLREITVAQLYKSGGNDVDRRNREKLFLDTCSFVFRFDALEKLEFTIVPTGQGTHYGPSPADACAWLATNGMQDLSAWRRNNPLLHTVVVYGYVVPETQPSTCVEDSRHVITP</sequence>
<gene>
    <name evidence="1" type="ORF">RDB_LOCUS24345</name>
</gene>
<name>A0A8H2WXT5_9AGAM</name>
<dbReference type="Proteomes" id="UP000663841">
    <property type="component" value="Unassembled WGS sequence"/>
</dbReference>
<organism evidence="1 2">
    <name type="scientific">Rhizoctonia solani</name>
    <dbReference type="NCBI Taxonomy" id="456999"/>
    <lineage>
        <taxon>Eukaryota</taxon>
        <taxon>Fungi</taxon>
        <taxon>Dikarya</taxon>
        <taxon>Basidiomycota</taxon>
        <taxon>Agaricomycotina</taxon>
        <taxon>Agaricomycetes</taxon>
        <taxon>Cantharellales</taxon>
        <taxon>Ceratobasidiaceae</taxon>
        <taxon>Rhizoctonia</taxon>
    </lineage>
</organism>
<comment type="caution">
    <text evidence="1">The sequence shown here is derived from an EMBL/GenBank/DDBJ whole genome shotgun (WGS) entry which is preliminary data.</text>
</comment>
<protein>
    <submittedName>
        <fullName evidence="1">Uncharacterized protein</fullName>
    </submittedName>
</protein>
<evidence type="ECO:0000313" key="2">
    <source>
        <dbReference type="Proteomes" id="UP000663841"/>
    </source>
</evidence>
<dbReference type="EMBL" id="CAJMWW010000064">
    <property type="protein sequence ID" value="CAE6411835.1"/>
    <property type="molecule type" value="Genomic_DNA"/>
</dbReference>
<proteinExistence type="predicted"/>